<reference evidence="2" key="2">
    <citation type="submission" date="2015-03" db="EMBL/GenBank/DDBJ databases">
        <authorList>
            <person name="Chow C.-E.T."/>
            <person name="Winget D.M."/>
            <person name="White R.A.III."/>
            <person name="Hallam S.J."/>
            <person name="Suttle C.A."/>
        </authorList>
    </citation>
    <scope>NUCLEOTIDE SEQUENCE</scope>
    <source>
        <strain evidence="2">Oxic1_1</strain>
    </source>
</reference>
<organism evidence="2">
    <name type="scientific">uncultured marine virus</name>
    <dbReference type="NCBI Taxonomy" id="186617"/>
    <lineage>
        <taxon>Viruses</taxon>
        <taxon>environmental samples</taxon>
    </lineage>
</organism>
<evidence type="ECO:0000313" key="2">
    <source>
        <dbReference type="EMBL" id="AKH47579.1"/>
    </source>
</evidence>
<reference evidence="2" key="1">
    <citation type="journal article" date="2015" name="Front. Microbiol.">
        <title>Combining genomic sequencing methods to explore viral diversity and reveal potential virus-host interactions.</title>
        <authorList>
            <person name="Chow C.E."/>
            <person name="Winget D.M."/>
            <person name="White R.A.III."/>
            <person name="Hallam S.J."/>
            <person name="Suttle C.A."/>
        </authorList>
    </citation>
    <scope>NUCLEOTIDE SEQUENCE</scope>
    <source>
        <strain evidence="2">Oxic1_1</strain>
    </source>
</reference>
<dbReference type="EMBL" id="KR029596">
    <property type="protein sequence ID" value="AKH47579.1"/>
    <property type="molecule type" value="Genomic_DNA"/>
</dbReference>
<feature type="compositionally biased region" description="Low complexity" evidence="1">
    <location>
        <begin position="20"/>
        <end position="31"/>
    </location>
</feature>
<protein>
    <submittedName>
        <fullName evidence="2">Uncharacterized protein</fullName>
    </submittedName>
</protein>
<accession>A0A0F7L4X2</accession>
<evidence type="ECO:0000256" key="1">
    <source>
        <dbReference type="SAM" id="MobiDB-lite"/>
    </source>
</evidence>
<name>A0A0F7L4X2_9VIRU</name>
<sequence>MAVTSPPTADKDSRITGMKTWPPSTNTSTSWRKARHRSAKSSISLCRRVSGQLM</sequence>
<proteinExistence type="predicted"/>
<feature type="region of interest" description="Disordered" evidence="1">
    <location>
        <begin position="1"/>
        <end position="42"/>
    </location>
</feature>